<feature type="compositionally biased region" description="Acidic residues" evidence="1">
    <location>
        <begin position="161"/>
        <end position="172"/>
    </location>
</feature>
<comment type="caution">
    <text evidence="2">The sequence shown here is derived from an EMBL/GenBank/DDBJ whole genome shotgun (WGS) entry which is preliminary data.</text>
</comment>
<evidence type="ECO:0000313" key="3">
    <source>
        <dbReference type="Proteomes" id="UP001222325"/>
    </source>
</evidence>
<protein>
    <submittedName>
        <fullName evidence="2">Uncharacterized protein</fullName>
    </submittedName>
</protein>
<dbReference type="EMBL" id="JARJCN010000072">
    <property type="protein sequence ID" value="KAJ7077505.1"/>
    <property type="molecule type" value="Genomic_DNA"/>
</dbReference>
<evidence type="ECO:0000313" key="2">
    <source>
        <dbReference type="EMBL" id="KAJ7077505.1"/>
    </source>
</evidence>
<feature type="region of interest" description="Disordered" evidence="1">
    <location>
        <begin position="127"/>
        <end position="187"/>
    </location>
</feature>
<keyword evidence="3" id="KW-1185">Reference proteome</keyword>
<proteinExistence type="predicted"/>
<accession>A0AAD6TV66</accession>
<name>A0AAD6TV66_9AGAR</name>
<feature type="region of interest" description="Disordered" evidence="1">
    <location>
        <begin position="283"/>
        <end position="359"/>
    </location>
</feature>
<dbReference type="Proteomes" id="UP001222325">
    <property type="component" value="Unassembled WGS sequence"/>
</dbReference>
<feature type="compositionally biased region" description="Low complexity" evidence="1">
    <location>
        <begin position="283"/>
        <end position="322"/>
    </location>
</feature>
<evidence type="ECO:0000256" key="1">
    <source>
        <dbReference type="SAM" id="MobiDB-lite"/>
    </source>
</evidence>
<organism evidence="2 3">
    <name type="scientific">Mycena belliarum</name>
    <dbReference type="NCBI Taxonomy" id="1033014"/>
    <lineage>
        <taxon>Eukaryota</taxon>
        <taxon>Fungi</taxon>
        <taxon>Dikarya</taxon>
        <taxon>Basidiomycota</taxon>
        <taxon>Agaricomycotina</taxon>
        <taxon>Agaricomycetes</taxon>
        <taxon>Agaricomycetidae</taxon>
        <taxon>Agaricales</taxon>
        <taxon>Marasmiineae</taxon>
        <taxon>Mycenaceae</taxon>
        <taxon>Mycena</taxon>
    </lineage>
</organism>
<reference evidence="2" key="1">
    <citation type="submission" date="2023-03" db="EMBL/GenBank/DDBJ databases">
        <title>Massive genome expansion in bonnet fungi (Mycena s.s.) driven by repeated elements and novel gene families across ecological guilds.</title>
        <authorList>
            <consortium name="Lawrence Berkeley National Laboratory"/>
            <person name="Harder C.B."/>
            <person name="Miyauchi S."/>
            <person name="Viragh M."/>
            <person name="Kuo A."/>
            <person name="Thoen E."/>
            <person name="Andreopoulos B."/>
            <person name="Lu D."/>
            <person name="Skrede I."/>
            <person name="Drula E."/>
            <person name="Henrissat B."/>
            <person name="Morin E."/>
            <person name="Kohler A."/>
            <person name="Barry K."/>
            <person name="LaButti K."/>
            <person name="Morin E."/>
            <person name="Salamov A."/>
            <person name="Lipzen A."/>
            <person name="Mereny Z."/>
            <person name="Hegedus B."/>
            <person name="Baldrian P."/>
            <person name="Stursova M."/>
            <person name="Weitz H."/>
            <person name="Taylor A."/>
            <person name="Grigoriev I.V."/>
            <person name="Nagy L.G."/>
            <person name="Martin F."/>
            <person name="Kauserud H."/>
        </authorList>
    </citation>
    <scope>NUCLEOTIDE SEQUENCE</scope>
    <source>
        <strain evidence="2">CBHHK173m</strain>
    </source>
</reference>
<gene>
    <name evidence="2" type="ORF">B0H15DRAFT_805150</name>
</gene>
<sequence>MGLMLKANFWSPTNTREGDSLEFNVEWSQGEVGEWVRDLFPTLFEFLDLRYPENAPPGLHWALIRKEQRDIFVMQRNPITGAELNRAKGAHSRPHTEHCIRIGTKHRIPSAQYKDLEHAIEMLQAGEELFSGSEAEESDTPRPRRKPKAKSVKTPLFVEVETSEDDSSDDNSIEASDTPQTRSSVRVKKEVADHDFLGVACKSEIEEIFPPAHEAFGRGVSLKRSASPSALLDDTCGKVKKIRSGSTRFFIKYDPALDNSASVTPASAYSTWTPSWTITNSVTSSSSAASGSATHGPSAPGSTASAAGPSVASTVTSTSDVPPSRRRSTLLSRPTLRNYVPRPPREGLNVPKAADNLWD</sequence>
<dbReference type="AlphaFoldDB" id="A0AAD6TV66"/>